<dbReference type="Proteomes" id="UP000069620">
    <property type="component" value="Unassembled WGS sequence"/>
</dbReference>
<keyword evidence="2" id="KW-1185">Reference proteome</keyword>
<reference evidence="2" key="1">
    <citation type="journal article" date="2016" name="Genome Announc.">
        <title>Draft Genome Sequences of Five Rapidly Growing Mycobacterium Species, M. thermoresistibile, M. fortuitum subsp. acetamidolyticum, M. canariasense, M. brisbanense, and M. novocastrense.</title>
        <authorList>
            <person name="Katahira K."/>
            <person name="Ogura Y."/>
            <person name="Gotoh Y."/>
            <person name="Hayashi T."/>
        </authorList>
    </citation>
    <scope>NUCLEOTIDE SEQUENCE [LARGE SCALE GENOMIC DNA]</scope>
    <source>
        <strain evidence="2">JCM15654</strain>
    </source>
</reference>
<dbReference type="EMBL" id="BCSX01000056">
    <property type="protein sequence ID" value="GAS92655.1"/>
    <property type="molecule type" value="Genomic_DNA"/>
</dbReference>
<dbReference type="AlphaFoldDB" id="A0A124E159"/>
<comment type="caution">
    <text evidence="1">The sequence shown here is derived from an EMBL/GenBank/DDBJ whole genome shotgun (WGS) entry which is preliminary data.</text>
</comment>
<sequence>MTDSRTNQLRQIFRQMRAMARGLESQAHEAIAIAKTLSDELPRGTAADLSHKVSDKTERILAEIDTMQILIIEDIGATTKLGEML</sequence>
<reference evidence="2" key="2">
    <citation type="submission" date="2016-02" db="EMBL/GenBank/DDBJ databases">
        <title>Draft genome sequence of five rapidly growing Mycobacterium species.</title>
        <authorList>
            <person name="Katahira K."/>
            <person name="Gotou Y."/>
            <person name="Iida K."/>
            <person name="Ogura Y."/>
            <person name="Hayashi T."/>
        </authorList>
    </citation>
    <scope>NUCLEOTIDE SEQUENCE [LARGE SCALE GENOMIC DNA]</scope>
    <source>
        <strain evidence="2">JCM15654</strain>
    </source>
</reference>
<protein>
    <submittedName>
        <fullName evidence="1">Plastid-targeted protein 4</fullName>
    </submittedName>
</protein>
<proteinExistence type="predicted"/>
<dbReference type="RefSeq" id="WP_062832214.1">
    <property type="nucleotide sequence ID" value="NZ_BCSX01000056.1"/>
</dbReference>
<gene>
    <name evidence="1" type="ORF">RMCB_6751</name>
</gene>
<evidence type="ECO:0000313" key="1">
    <source>
        <dbReference type="EMBL" id="GAS92655.1"/>
    </source>
</evidence>
<name>A0A124E159_9MYCO</name>
<organism evidence="1 2">
    <name type="scientific">Mycolicibacterium brisbanense</name>
    <dbReference type="NCBI Taxonomy" id="146020"/>
    <lineage>
        <taxon>Bacteria</taxon>
        <taxon>Bacillati</taxon>
        <taxon>Actinomycetota</taxon>
        <taxon>Actinomycetes</taxon>
        <taxon>Mycobacteriales</taxon>
        <taxon>Mycobacteriaceae</taxon>
        <taxon>Mycolicibacterium</taxon>
    </lineage>
</organism>
<dbReference type="STRING" id="146020.RMCB_6751"/>
<evidence type="ECO:0000313" key="2">
    <source>
        <dbReference type="Proteomes" id="UP000069620"/>
    </source>
</evidence>
<accession>A0A124E159</accession>